<feature type="transmembrane region" description="Helical" evidence="2">
    <location>
        <begin position="31"/>
        <end position="50"/>
    </location>
</feature>
<accession>A0AAN7AWH1</accession>
<gene>
    <name evidence="3" type="ORF">QBC40DRAFT_253508</name>
</gene>
<evidence type="ECO:0000313" key="4">
    <source>
        <dbReference type="Proteomes" id="UP001303160"/>
    </source>
</evidence>
<dbReference type="Proteomes" id="UP001303160">
    <property type="component" value="Unassembled WGS sequence"/>
</dbReference>
<evidence type="ECO:0000313" key="3">
    <source>
        <dbReference type="EMBL" id="KAK4200992.1"/>
    </source>
</evidence>
<evidence type="ECO:0000256" key="2">
    <source>
        <dbReference type="SAM" id="Phobius"/>
    </source>
</evidence>
<sequence length="99" mass="10595">MPPQNFTFSNATGNDFGSTASPGFWDTHGPAITLGIIATLLTVMGIYLSYRQLQVARAKGDPSLPTSSYPESRGTSSTTIRLTGRASATGQDRHEYVNL</sequence>
<feature type="compositionally biased region" description="Polar residues" evidence="1">
    <location>
        <begin position="64"/>
        <end position="90"/>
    </location>
</feature>
<keyword evidence="2" id="KW-1133">Transmembrane helix</keyword>
<protein>
    <submittedName>
        <fullName evidence="3">Uncharacterized protein</fullName>
    </submittedName>
</protein>
<reference evidence="3" key="2">
    <citation type="submission" date="2023-05" db="EMBL/GenBank/DDBJ databases">
        <authorList>
            <consortium name="Lawrence Berkeley National Laboratory"/>
            <person name="Steindorff A."/>
            <person name="Hensen N."/>
            <person name="Bonometti L."/>
            <person name="Westerberg I."/>
            <person name="Brannstrom I.O."/>
            <person name="Guillou S."/>
            <person name="Cros-Aarteil S."/>
            <person name="Calhoun S."/>
            <person name="Haridas S."/>
            <person name="Kuo A."/>
            <person name="Mondo S."/>
            <person name="Pangilinan J."/>
            <person name="Riley R."/>
            <person name="Labutti K."/>
            <person name="Andreopoulos B."/>
            <person name="Lipzen A."/>
            <person name="Chen C."/>
            <person name="Yanf M."/>
            <person name="Daum C."/>
            <person name="Ng V."/>
            <person name="Clum A."/>
            <person name="Ohm R."/>
            <person name="Martin F."/>
            <person name="Silar P."/>
            <person name="Natvig D."/>
            <person name="Lalanne C."/>
            <person name="Gautier V."/>
            <person name="Ament-Velasquez S.L."/>
            <person name="Kruys A."/>
            <person name="Hutchinson M.I."/>
            <person name="Powell A.J."/>
            <person name="Barry K."/>
            <person name="Miller A.N."/>
            <person name="Grigoriev I.V."/>
            <person name="Debuchy R."/>
            <person name="Gladieux P."/>
            <person name="Thoren M.H."/>
            <person name="Johannesson H."/>
        </authorList>
    </citation>
    <scope>NUCLEOTIDE SEQUENCE</scope>
    <source>
        <strain evidence="3">CBS 315.58</strain>
    </source>
</reference>
<reference evidence="3" key="1">
    <citation type="journal article" date="2023" name="Mol. Phylogenet. Evol.">
        <title>Genome-scale phylogeny and comparative genomics of the fungal order Sordariales.</title>
        <authorList>
            <person name="Hensen N."/>
            <person name="Bonometti L."/>
            <person name="Westerberg I."/>
            <person name="Brannstrom I.O."/>
            <person name="Guillou S."/>
            <person name="Cros-Aarteil S."/>
            <person name="Calhoun S."/>
            <person name="Haridas S."/>
            <person name="Kuo A."/>
            <person name="Mondo S."/>
            <person name="Pangilinan J."/>
            <person name="Riley R."/>
            <person name="LaButti K."/>
            <person name="Andreopoulos B."/>
            <person name="Lipzen A."/>
            <person name="Chen C."/>
            <person name="Yan M."/>
            <person name="Daum C."/>
            <person name="Ng V."/>
            <person name="Clum A."/>
            <person name="Steindorff A."/>
            <person name="Ohm R.A."/>
            <person name="Martin F."/>
            <person name="Silar P."/>
            <person name="Natvig D.O."/>
            <person name="Lalanne C."/>
            <person name="Gautier V."/>
            <person name="Ament-Velasquez S.L."/>
            <person name="Kruys A."/>
            <person name="Hutchinson M.I."/>
            <person name="Powell A.J."/>
            <person name="Barry K."/>
            <person name="Miller A.N."/>
            <person name="Grigoriev I.V."/>
            <person name="Debuchy R."/>
            <person name="Gladieux P."/>
            <person name="Hiltunen Thoren M."/>
            <person name="Johannesson H."/>
        </authorList>
    </citation>
    <scope>NUCLEOTIDE SEQUENCE</scope>
    <source>
        <strain evidence="3">CBS 315.58</strain>
    </source>
</reference>
<dbReference type="AlphaFoldDB" id="A0AAN7AWH1"/>
<keyword evidence="2" id="KW-0472">Membrane</keyword>
<name>A0AAN7AWH1_9PEZI</name>
<evidence type="ECO:0000256" key="1">
    <source>
        <dbReference type="SAM" id="MobiDB-lite"/>
    </source>
</evidence>
<keyword evidence="4" id="KW-1185">Reference proteome</keyword>
<feature type="region of interest" description="Disordered" evidence="1">
    <location>
        <begin position="59"/>
        <end position="99"/>
    </location>
</feature>
<comment type="caution">
    <text evidence="3">The sequence shown here is derived from an EMBL/GenBank/DDBJ whole genome shotgun (WGS) entry which is preliminary data.</text>
</comment>
<keyword evidence="2" id="KW-0812">Transmembrane</keyword>
<organism evidence="3 4">
    <name type="scientific">Triangularia verruculosa</name>
    <dbReference type="NCBI Taxonomy" id="2587418"/>
    <lineage>
        <taxon>Eukaryota</taxon>
        <taxon>Fungi</taxon>
        <taxon>Dikarya</taxon>
        <taxon>Ascomycota</taxon>
        <taxon>Pezizomycotina</taxon>
        <taxon>Sordariomycetes</taxon>
        <taxon>Sordariomycetidae</taxon>
        <taxon>Sordariales</taxon>
        <taxon>Podosporaceae</taxon>
        <taxon>Triangularia</taxon>
    </lineage>
</organism>
<dbReference type="EMBL" id="MU863912">
    <property type="protein sequence ID" value="KAK4200992.1"/>
    <property type="molecule type" value="Genomic_DNA"/>
</dbReference>
<proteinExistence type="predicted"/>